<name>A0A1W5ZV98_9BACI</name>
<dbReference type="SMART" id="SM00304">
    <property type="entry name" value="HAMP"/>
    <property type="match status" value="1"/>
</dbReference>
<feature type="transmembrane region" description="Helical" evidence="15">
    <location>
        <begin position="12"/>
        <end position="33"/>
    </location>
</feature>
<dbReference type="SMART" id="SM00388">
    <property type="entry name" value="HisKA"/>
    <property type="match status" value="1"/>
</dbReference>
<dbReference type="InterPro" id="IPR035965">
    <property type="entry name" value="PAS-like_dom_sf"/>
</dbReference>
<dbReference type="EMBL" id="CP020772">
    <property type="protein sequence ID" value="ARI77210.1"/>
    <property type="molecule type" value="Genomic_DNA"/>
</dbReference>
<keyword evidence="9" id="KW-0547">Nucleotide-binding</keyword>
<keyword evidence="7" id="KW-0808">Transferase</keyword>
<evidence type="ECO:0000256" key="8">
    <source>
        <dbReference type="ARBA" id="ARBA00022692"/>
    </source>
</evidence>
<dbReference type="InterPro" id="IPR004358">
    <property type="entry name" value="Sig_transdc_His_kin-like_C"/>
</dbReference>
<sequence>MFWRSVVGKLWFTILLLVCFVLFILTILLLEFFQNYHILEAERHLLQTANKISDVEERYEDRELMLSTTNLVKDSASRAVIAWDERDILIADSETDELPELGYEWFASDQELSSVINKGNEVKKVADLETSETGVMVVGTPLANGEGAVFVYQSLDTIEETSEQTTKIIFLGAGIAIVLTTIFAFFLSTRITSPLIKMREGALELAKGEFNNKVPILTHDEIGELAMAFNRMGRQLKYHINALNQEKEQLSGILRSMADGVITINRTGEILVTNPPATQYLDAYAFEHKEDMSDAQTLPEPLTALFKKVITNEEESMTEVTLQGRSWVIIMTPLYDKSTVRGAVAVLRDMTEERRLNKLRKDFIANVSHELRTPISMLQGYSEAIVDDIAESKEDKNELAQIIHEESLRIGRLVNELLDLARMEAGHIQLYVESVDIHPYMNKIIRKFQGIADERDVKLTMRVDHEFDRLPFDSDRIEQVLTNLIDNAIRHTQPGGKVEVTVDHINGDWIASVHDSGQGIAEEDLPFVFERFYKADKSRKRESSKQKKGTGLGLAIAKNIVEAHHGTISVHSKLGEGTTFTFRIPKNLELTEY</sequence>
<evidence type="ECO:0000256" key="12">
    <source>
        <dbReference type="ARBA" id="ARBA00022989"/>
    </source>
</evidence>
<evidence type="ECO:0000259" key="16">
    <source>
        <dbReference type="PROSITE" id="PS50109"/>
    </source>
</evidence>
<dbReference type="InterPro" id="IPR050351">
    <property type="entry name" value="BphY/WalK/GraS-like"/>
</dbReference>
<dbReference type="InterPro" id="IPR003660">
    <property type="entry name" value="HAMP_dom"/>
</dbReference>
<dbReference type="GO" id="GO:0005524">
    <property type="term" value="F:ATP binding"/>
    <property type="evidence" value="ECO:0007669"/>
    <property type="project" value="UniProtKB-KW"/>
</dbReference>
<evidence type="ECO:0000256" key="5">
    <source>
        <dbReference type="ARBA" id="ARBA00022475"/>
    </source>
</evidence>
<dbReference type="SMART" id="SM00387">
    <property type="entry name" value="HATPase_c"/>
    <property type="match status" value="1"/>
</dbReference>
<accession>A0A1W5ZV98</accession>
<evidence type="ECO:0000256" key="2">
    <source>
        <dbReference type="ARBA" id="ARBA00004314"/>
    </source>
</evidence>
<keyword evidence="12 15" id="KW-1133">Transmembrane helix</keyword>
<evidence type="ECO:0000313" key="18">
    <source>
        <dbReference type="EMBL" id="ARI77210.1"/>
    </source>
</evidence>
<dbReference type="InterPro" id="IPR036890">
    <property type="entry name" value="HATPase_C_sf"/>
</dbReference>
<dbReference type="GO" id="GO:0007234">
    <property type="term" value="P:osmosensory signaling via phosphorelay pathway"/>
    <property type="evidence" value="ECO:0007669"/>
    <property type="project" value="TreeGrafter"/>
</dbReference>
<dbReference type="SMART" id="SM00091">
    <property type="entry name" value="PAS"/>
    <property type="match status" value="1"/>
</dbReference>
<comment type="subcellular location">
    <subcellularLocation>
        <location evidence="3">Cell membrane</location>
        <topology evidence="3">Multi-pass membrane protein</topology>
    </subcellularLocation>
    <subcellularLocation>
        <location evidence="2">Membrane raft</location>
        <topology evidence="2">Multi-pass membrane protein</topology>
    </subcellularLocation>
</comment>
<dbReference type="PRINTS" id="PR00344">
    <property type="entry name" value="BCTRLSENSOR"/>
</dbReference>
<dbReference type="CDD" id="cd00130">
    <property type="entry name" value="PAS"/>
    <property type="match status" value="1"/>
</dbReference>
<dbReference type="STRING" id="402384.HM131_10330"/>
<dbReference type="Pfam" id="PF18698">
    <property type="entry name" value="HisK_sensor"/>
    <property type="match status" value="1"/>
</dbReference>
<dbReference type="GO" id="GO:0005886">
    <property type="term" value="C:plasma membrane"/>
    <property type="evidence" value="ECO:0007669"/>
    <property type="project" value="UniProtKB-SubCell"/>
</dbReference>
<dbReference type="InterPro" id="IPR041328">
    <property type="entry name" value="HisK_sensor"/>
</dbReference>
<organism evidence="18 19">
    <name type="scientific">Halobacillus mangrovi</name>
    <dbReference type="NCBI Taxonomy" id="402384"/>
    <lineage>
        <taxon>Bacteria</taxon>
        <taxon>Bacillati</taxon>
        <taxon>Bacillota</taxon>
        <taxon>Bacilli</taxon>
        <taxon>Bacillales</taxon>
        <taxon>Bacillaceae</taxon>
        <taxon>Halobacillus</taxon>
    </lineage>
</organism>
<gene>
    <name evidence="18" type="ORF">HM131_10330</name>
</gene>
<dbReference type="PROSITE" id="PS50109">
    <property type="entry name" value="HIS_KIN"/>
    <property type="match status" value="1"/>
</dbReference>
<dbReference type="GO" id="GO:0000156">
    <property type="term" value="F:phosphorelay response regulator activity"/>
    <property type="evidence" value="ECO:0007669"/>
    <property type="project" value="TreeGrafter"/>
</dbReference>
<dbReference type="EC" id="2.7.13.3" evidence="4"/>
<feature type="domain" description="Histidine kinase" evidence="16">
    <location>
        <begin position="366"/>
        <end position="588"/>
    </location>
</feature>
<evidence type="ECO:0000256" key="10">
    <source>
        <dbReference type="ARBA" id="ARBA00022777"/>
    </source>
</evidence>
<keyword evidence="6" id="KW-0597">Phosphoprotein</keyword>
<dbReference type="InterPro" id="IPR000014">
    <property type="entry name" value="PAS"/>
</dbReference>
<dbReference type="SUPFAM" id="SSF158472">
    <property type="entry name" value="HAMP domain-like"/>
    <property type="match status" value="1"/>
</dbReference>
<dbReference type="PROSITE" id="PS50885">
    <property type="entry name" value="HAMP"/>
    <property type="match status" value="1"/>
</dbReference>
<dbReference type="AlphaFoldDB" id="A0A1W5ZV98"/>
<dbReference type="Proteomes" id="UP000192527">
    <property type="component" value="Chromosome"/>
</dbReference>
<dbReference type="FunFam" id="3.30.565.10:FF:000023">
    <property type="entry name" value="PAS domain-containing sensor histidine kinase"/>
    <property type="match status" value="1"/>
</dbReference>
<dbReference type="PANTHER" id="PTHR42878">
    <property type="entry name" value="TWO-COMPONENT HISTIDINE KINASE"/>
    <property type="match status" value="1"/>
</dbReference>
<dbReference type="KEGG" id="hmn:HM131_10330"/>
<keyword evidence="5" id="KW-1003">Cell membrane</keyword>
<dbReference type="SUPFAM" id="SSF47384">
    <property type="entry name" value="Homodimeric domain of signal transducing histidine kinase"/>
    <property type="match status" value="1"/>
</dbReference>
<evidence type="ECO:0000256" key="9">
    <source>
        <dbReference type="ARBA" id="ARBA00022741"/>
    </source>
</evidence>
<evidence type="ECO:0000256" key="13">
    <source>
        <dbReference type="ARBA" id="ARBA00023012"/>
    </source>
</evidence>
<dbReference type="SUPFAM" id="SSF55785">
    <property type="entry name" value="PYP-like sensor domain (PAS domain)"/>
    <property type="match status" value="1"/>
</dbReference>
<dbReference type="Pfam" id="PF00512">
    <property type="entry name" value="HisKA"/>
    <property type="match status" value="1"/>
</dbReference>
<dbReference type="InterPro" id="IPR005467">
    <property type="entry name" value="His_kinase_dom"/>
</dbReference>
<dbReference type="CDD" id="cd06225">
    <property type="entry name" value="HAMP"/>
    <property type="match status" value="1"/>
</dbReference>
<dbReference type="Gene3D" id="3.30.450.20">
    <property type="entry name" value="PAS domain"/>
    <property type="match status" value="1"/>
</dbReference>
<protein>
    <recommendedName>
        <fullName evidence="4">histidine kinase</fullName>
        <ecNumber evidence="4">2.7.13.3</ecNumber>
    </recommendedName>
</protein>
<evidence type="ECO:0000256" key="7">
    <source>
        <dbReference type="ARBA" id="ARBA00022679"/>
    </source>
</evidence>
<keyword evidence="11" id="KW-0067">ATP-binding</keyword>
<evidence type="ECO:0000256" key="15">
    <source>
        <dbReference type="SAM" id="Phobius"/>
    </source>
</evidence>
<evidence type="ECO:0000256" key="6">
    <source>
        <dbReference type="ARBA" id="ARBA00022553"/>
    </source>
</evidence>
<keyword evidence="14 15" id="KW-0472">Membrane</keyword>
<evidence type="ECO:0000256" key="14">
    <source>
        <dbReference type="ARBA" id="ARBA00023136"/>
    </source>
</evidence>
<dbReference type="InterPro" id="IPR003594">
    <property type="entry name" value="HATPase_dom"/>
</dbReference>
<dbReference type="CDD" id="cd00082">
    <property type="entry name" value="HisKA"/>
    <property type="match status" value="1"/>
</dbReference>
<dbReference type="Gene3D" id="1.10.287.130">
    <property type="match status" value="1"/>
</dbReference>
<evidence type="ECO:0000256" key="1">
    <source>
        <dbReference type="ARBA" id="ARBA00000085"/>
    </source>
</evidence>
<reference evidence="18 19" key="1">
    <citation type="submission" date="2017-04" db="EMBL/GenBank/DDBJ databases">
        <title>The whole genome sequencing and assembly of Halobacillus mangrovi strain.</title>
        <authorList>
            <person name="Lee S.-J."/>
            <person name="Park M.-K."/>
            <person name="Kim J.-Y."/>
            <person name="Lee Y.-J."/>
            <person name="Yi H."/>
            <person name="Bahn Y.-S."/>
            <person name="Kim J.F."/>
            <person name="Lee D.-W."/>
        </authorList>
    </citation>
    <scope>NUCLEOTIDE SEQUENCE [LARGE SCALE GENOMIC DNA]</scope>
    <source>
        <strain evidence="18 19">KTB 131</strain>
    </source>
</reference>
<feature type="transmembrane region" description="Helical" evidence="15">
    <location>
        <begin position="168"/>
        <end position="187"/>
    </location>
</feature>
<keyword evidence="19" id="KW-1185">Reference proteome</keyword>
<dbReference type="GO" id="GO:0000155">
    <property type="term" value="F:phosphorelay sensor kinase activity"/>
    <property type="evidence" value="ECO:0007669"/>
    <property type="project" value="InterPro"/>
</dbReference>
<dbReference type="GO" id="GO:0045121">
    <property type="term" value="C:membrane raft"/>
    <property type="evidence" value="ECO:0007669"/>
    <property type="project" value="UniProtKB-SubCell"/>
</dbReference>
<dbReference type="FunFam" id="1.10.287.130:FF:000001">
    <property type="entry name" value="Two-component sensor histidine kinase"/>
    <property type="match status" value="1"/>
</dbReference>
<feature type="domain" description="HAMP" evidence="17">
    <location>
        <begin position="189"/>
        <end position="241"/>
    </location>
</feature>
<dbReference type="Gene3D" id="3.30.565.10">
    <property type="entry name" value="Histidine kinase-like ATPase, C-terminal domain"/>
    <property type="match status" value="1"/>
</dbReference>
<dbReference type="Gene3D" id="6.10.340.10">
    <property type="match status" value="1"/>
</dbReference>
<evidence type="ECO:0000256" key="4">
    <source>
        <dbReference type="ARBA" id="ARBA00012438"/>
    </source>
</evidence>
<dbReference type="PANTHER" id="PTHR42878:SF3">
    <property type="entry name" value="HISTIDINE PROTEIN KINASE SAES"/>
    <property type="match status" value="1"/>
</dbReference>
<dbReference type="Pfam" id="PF00672">
    <property type="entry name" value="HAMP"/>
    <property type="match status" value="1"/>
</dbReference>
<dbReference type="InterPro" id="IPR036097">
    <property type="entry name" value="HisK_dim/P_sf"/>
</dbReference>
<keyword evidence="8 15" id="KW-0812">Transmembrane</keyword>
<dbReference type="CDD" id="cd00075">
    <property type="entry name" value="HATPase"/>
    <property type="match status" value="1"/>
</dbReference>
<evidence type="ECO:0000313" key="19">
    <source>
        <dbReference type="Proteomes" id="UP000192527"/>
    </source>
</evidence>
<dbReference type="Pfam" id="PF02518">
    <property type="entry name" value="HATPase_c"/>
    <property type="match status" value="1"/>
</dbReference>
<comment type="catalytic activity">
    <reaction evidence="1">
        <text>ATP + protein L-histidine = ADP + protein N-phospho-L-histidine.</text>
        <dbReference type="EC" id="2.7.13.3"/>
    </reaction>
</comment>
<dbReference type="InterPro" id="IPR003661">
    <property type="entry name" value="HisK_dim/P_dom"/>
</dbReference>
<dbReference type="RefSeq" id="WP_085029682.1">
    <property type="nucleotide sequence ID" value="NZ_CP020772.1"/>
</dbReference>
<dbReference type="SUPFAM" id="SSF55874">
    <property type="entry name" value="ATPase domain of HSP90 chaperone/DNA topoisomerase II/histidine kinase"/>
    <property type="match status" value="1"/>
</dbReference>
<keyword evidence="13" id="KW-0902">Two-component regulatory system</keyword>
<proteinExistence type="predicted"/>
<dbReference type="GO" id="GO:0030295">
    <property type="term" value="F:protein kinase activator activity"/>
    <property type="evidence" value="ECO:0007669"/>
    <property type="project" value="TreeGrafter"/>
</dbReference>
<evidence type="ECO:0000259" key="17">
    <source>
        <dbReference type="PROSITE" id="PS50885"/>
    </source>
</evidence>
<keyword evidence="10 18" id="KW-0418">Kinase</keyword>
<evidence type="ECO:0000256" key="11">
    <source>
        <dbReference type="ARBA" id="ARBA00022840"/>
    </source>
</evidence>
<evidence type="ECO:0000256" key="3">
    <source>
        <dbReference type="ARBA" id="ARBA00004651"/>
    </source>
</evidence>